<dbReference type="GO" id="GO:0003723">
    <property type="term" value="F:RNA binding"/>
    <property type="evidence" value="ECO:0007669"/>
    <property type="project" value="InterPro"/>
</dbReference>
<dbReference type="PANTHER" id="PTHR21568:SF0">
    <property type="entry name" value="TRNA PSEUDOURIDINE SYNTHASE PUS10"/>
    <property type="match status" value="1"/>
</dbReference>
<dbReference type="EMBL" id="CALOZG010000037">
    <property type="protein sequence ID" value="CAH4034102.1"/>
    <property type="molecule type" value="Genomic_DNA"/>
</dbReference>
<reference evidence="8" key="1">
    <citation type="submission" date="2022-05" db="EMBL/GenBank/DDBJ databases">
        <authorList>
            <person name="Okamura Y."/>
        </authorList>
    </citation>
    <scope>NUCLEOTIDE SEQUENCE</scope>
</reference>
<dbReference type="EC" id="5.4.99.25" evidence="2"/>
<dbReference type="Pfam" id="PF21238">
    <property type="entry name" value="Pus10_C"/>
    <property type="match status" value="1"/>
</dbReference>
<dbReference type="Gene3D" id="3.30.70.3190">
    <property type="match status" value="1"/>
</dbReference>
<comment type="caution">
    <text evidence="8">The sequence shown here is derived from an EMBL/GenBank/DDBJ whole genome shotgun (WGS) entry which is preliminary data.</text>
</comment>
<evidence type="ECO:0000256" key="3">
    <source>
        <dbReference type="ARBA" id="ARBA00022694"/>
    </source>
</evidence>
<organism evidence="8 9">
    <name type="scientific">Pieris brassicae</name>
    <name type="common">White butterfly</name>
    <name type="synonym">Large white butterfly</name>
    <dbReference type="NCBI Taxonomy" id="7116"/>
    <lineage>
        <taxon>Eukaryota</taxon>
        <taxon>Metazoa</taxon>
        <taxon>Ecdysozoa</taxon>
        <taxon>Arthropoda</taxon>
        <taxon>Hexapoda</taxon>
        <taxon>Insecta</taxon>
        <taxon>Pterygota</taxon>
        <taxon>Neoptera</taxon>
        <taxon>Endopterygota</taxon>
        <taxon>Lepidoptera</taxon>
        <taxon>Glossata</taxon>
        <taxon>Ditrysia</taxon>
        <taxon>Papilionoidea</taxon>
        <taxon>Pieridae</taxon>
        <taxon>Pierinae</taxon>
        <taxon>Pieris</taxon>
    </lineage>
</organism>
<evidence type="ECO:0000313" key="8">
    <source>
        <dbReference type="EMBL" id="CAH4034102.1"/>
    </source>
</evidence>
<feature type="region of interest" description="Disordered" evidence="5">
    <location>
        <begin position="90"/>
        <end position="115"/>
    </location>
</feature>
<proteinExistence type="inferred from homology"/>
<dbReference type="Pfam" id="PF21237">
    <property type="entry name" value="Pus10_N_euk"/>
    <property type="match status" value="1"/>
</dbReference>
<evidence type="ECO:0000256" key="2">
    <source>
        <dbReference type="ARBA" id="ARBA00012787"/>
    </source>
</evidence>
<name>A0A9P0TQB3_PIEBR</name>
<dbReference type="AlphaFoldDB" id="A0A9P0TQB3"/>
<dbReference type="FunFam" id="3.30.70.2510:FF:000001">
    <property type="entry name" value="tRNA pseudouridine synthase Pus10"/>
    <property type="match status" value="1"/>
</dbReference>
<dbReference type="InterPro" id="IPR048741">
    <property type="entry name" value="Pus10-like_C"/>
</dbReference>
<protein>
    <recommendedName>
        <fullName evidence="2">tRNA pseudouridine(55) synthase</fullName>
        <ecNumber evidence="2">5.4.99.25</ecNumber>
    </recommendedName>
</protein>
<evidence type="ECO:0000313" key="9">
    <source>
        <dbReference type="Proteomes" id="UP001152562"/>
    </source>
</evidence>
<dbReference type="InterPro" id="IPR020103">
    <property type="entry name" value="PsdUridine_synth_cat_dom_sf"/>
</dbReference>
<evidence type="ECO:0000256" key="5">
    <source>
        <dbReference type="SAM" id="MobiDB-lite"/>
    </source>
</evidence>
<dbReference type="InterPro" id="IPR039894">
    <property type="entry name" value="Pus10-like"/>
</dbReference>
<gene>
    <name evidence="8" type="ORF">PIBRA_LOCUS10322</name>
</gene>
<dbReference type="Proteomes" id="UP001152562">
    <property type="component" value="Unassembled WGS sequence"/>
</dbReference>
<evidence type="ECO:0000259" key="6">
    <source>
        <dbReference type="Pfam" id="PF21237"/>
    </source>
</evidence>
<dbReference type="GO" id="GO:0160148">
    <property type="term" value="F:tRNA pseudouridine(55) synthase activity"/>
    <property type="evidence" value="ECO:0007669"/>
    <property type="project" value="UniProtKB-EC"/>
</dbReference>
<sequence length="565" mass="64570">MNNIEVFKFCKNLGCCDLCCIRYIGYKKYSVYENSKAFVEQYQDVAKDNILHNKDSIVTSETIIAQNNETITETTNVCVTNHNLDLEESEKQENSTINVVDKKVENEEEKSETPPSKKRRLDVCVSCLGVLQEEFWSDTLKDIKDMILKKGYECKTYTCGLSAPISTILREKIITLKIVEAFPEYDPTIYTQLKDAWKMSFRPKVADFIDKSFDLDSPLLIMVHLDYPDDLQELEVLKKVDPGLFENRNKYKRRFPTEFTRQSVEQALEDAKLSKLMSSGAQLTVRGHAQCVSVVGAHAPVYLGGRYIKLSRNLPQTPWILKNVRVLPNSVEEIIFEPLAKLLNLSDSDVETRLKFISAGREDVDVRCLGDGRPFAIEISDPVRQLTSEELNGACAEVSKSGDVIVKILTYLSKDDLIQLKRGEETKCKTYEALCIKLTHSKFDDNTTESVKVTQEDIDYINKYRNTDTDDPVRVQITQKTPIRVLHRRPLLTRKREILDLQARIVPDQPQLFLLSIRTSAGTYVKEYVHGELARTHPSLSYALNADIDLLALDVTRVHLEWPPK</sequence>
<evidence type="ECO:0000256" key="1">
    <source>
        <dbReference type="ARBA" id="ARBA00009652"/>
    </source>
</evidence>
<accession>A0A9P0TQB3</accession>
<keyword evidence="9" id="KW-1185">Reference proteome</keyword>
<keyword evidence="3" id="KW-0819">tRNA processing</keyword>
<evidence type="ECO:0000259" key="7">
    <source>
        <dbReference type="Pfam" id="PF21238"/>
    </source>
</evidence>
<feature type="domain" description="Pus10-like C-terminal" evidence="7">
    <location>
        <begin position="302"/>
        <end position="558"/>
    </location>
</feature>
<comment type="similarity">
    <text evidence="1">Belongs to the pseudouridine synthase Pus10 family.</text>
</comment>
<dbReference type="SUPFAM" id="SSF55120">
    <property type="entry name" value="Pseudouridine synthase"/>
    <property type="match status" value="1"/>
</dbReference>
<dbReference type="GO" id="GO:0031119">
    <property type="term" value="P:tRNA pseudouridine synthesis"/>
    <property type="evidence" value="ECO:0007669"/>
    <property type="project" value="TreeGrafter"/>
</dbReference>
<feature type="domain" description="Pus10 N-terminal eukaryotes" evidence="6">
    <location>
        <begin position="124"/>
        <end position="275"/>
    </location>
</feature>
<dbReference type="InterPro" id="IPR048742">
    <property type="entry name" value="Pus10_N_euk"/>
</dbReference>
<evidence type="ECO:0000256" key="4">
    <source>
        <dbReference type="ARBA" id="ARBA00023235"/>
    </source>
</evidence>
<dbReference type="Gene3D" id="3.30.70.2510">
    <property type="match status" value="1"/>
</dbReference>
<dbReference type="PANTHER" id="PTHR21568">
    <property type="entry name" value="TRNA PSEUDOURIDINE SYNTHASE PUS10"/>
    <property type="match status" value="1"/>
</dbReference>
<keyword evidence="4" id="KW-0413">Isomerase</keyword>